<comment type="caution">
    <text evidence="3">The sequence shown here is derived from an EMBL/GenBank/DDBJ whole genome shotgun (WGS) entry which is preliminary data.</text>
</comment>
<protein>
    <submittedName>
        <fullName evidence="3">Response regulator</fullName>
    </submittedName>
</protein>
<dbReference type="InterPro" id="IPR001789">
    <property type="entry name" value="Sig_transdc_resp-reg_receiver"/>
</dbReference>
<dbReference type="SMART" id="SM00448">
    <property type="entry name" value="REC"/>
    <property type="match status" value="1"/>
</dbReference>
<feature type="modified residue" description="4-aspartylphosphate" evidence="1">
    <location>
        <position position="61"/>
    </location>
</feature>
<accession>A0A7V7GUZ0</accession>
<dbReference type="RefSeq" id="WP_149330863.1">
    <property type="nucleotide sequence ID" value="NZ_QOVF01000001.1"/>
</dbReference>
<dbReference type="OrthoDB" id="582170at2"/>
<sequence length="126" mass="14021">MAVQRIAEGRRVLVVEDEMTIALMIEEMLLDLGAQVIGPESRLDAALRLAAEATLDAAILDVNIRGGNSYPVADILAERGIPFVFCSGYNDWALEERHRDRPRLNKPYSLMELENKVIQLLSALSN</sequence>
<dbReference type="EMBL" id="QOVF01000001">
    <property type="protein sequence ID" value="KAA0695855.1"/>
    <property type="molecule type" value="Genomic_DNA"/>
</dbReference>
<proteinExistence type="predicted"/>
<dbReference type="SUPFAM" id="SSF52172">
    <property type="entry name" value="CheY-like"/>
    <property type="match status" value="1"/>
</dbReference>
<dbReference type="AlphaFoldDB" id="A0A7V7GUZ0"/>
<dbReference type="GO" id="GO:0000160">
    <property type="term" value="P:phosphorelay signal transduction system"/>
    <property type="evidence" value="ECO:0007669"/>
    <property type="project" value="InterPro"/>
</dbReference>
<dbReference type="Proteomes" id="UP000463138">
    <property type="component" value="Unassembled WGS sequence"/>
</dbReference>
<dbReference type="PROSITE" id="PS50110">
    <property type="entry name" value="RESPONSE_REGULATORY"/>
    <property type="match status" value="1"/>
</dbReference>
<evidence type="ECO:0000259" key="2">
    <source>
        <dbReference type="PROSITE" id="PS50110"/>
    </source>
</evidence>
<dbReference type="InterPro" id="IPR011006">
    <property type="entry name" value="CheY-like_superfamily"/>
</dbReference>
<gene>
    <name evidence="3" type="ORF">DT594_00295</name>
</gene>
<evidence type="ECO:0000313" key="4">
    <source>
        <dbReference type="Proteomes" id="UP000463138"/>
    </source>
</evidence>
<keyword evidence="4" id="KW-1185">Reference proteome</keyword>
<feature type="domain" description="Response regulatory" evidence="2">
    <location>
        <begin position="11"/>
        <end position="121"/>
    </location>
</feature>
<organism evidence="3 4">
    <name type="scientific">Halopseudomonas laoshanensis</name>
    <dbReference type="NCBI Taxonomy" id="2268758"/>
    <lineage>
        <taxon>Bacteria</taxon>
        <taxon>Pseudomonadati</taxon>
        <taxon>Pseudomonadota</taxon>
        <taxon>Gammaproteobacteria</taxon>
        <taxon>Pseudomonadales</taxon>
        <taxon>Pseudomonadaceae</taxon>
        <taxon>Halopseudomonas</taxon>
    </lineage>
</organism>
<dbReference type="Gene3D" id="3.40.50.2300">
    <property type="match status" value="1"/>
</dbReference>
<evidence type="ECO:0000256" key="1">
    <source>
        <dbReference type="PROSITE-ProRule" id="PRU00169"/>
    </source>
</evidence>
<reference evidence="3 4" key="1">
    <citation type="submission" date="2018-07" db="EMBL/GenBank/DDBJ databases">
        <title>Pseudomonas laoshanensis sp. nov., isolated from soil.</title>
        <authorList>
            <person name="Sun J."/>
            <person name="Yu L."/>
            <person name="Wang M."/>
            <person name="Zhang C."/>
        </authorList>
    </citation>
    <scope>NUCLEOTIDE SEQUENCE [LARGE SCALE GENOMIC DNA]</scope>
    <source>
        <strain evidence="3 4">Y22</strain>
    </source>
</reference>
<name>A0A7V7GUZ0_9GAMM</name>
<evidence type="ECO:0000313" key="3">
    <source>
        <dbReference type="EMBL" id="KAA0695855.1"/>
    </source>
</evidence>
<keyword evidence="1" id="KW-0597">Phosphoprotein</keyword>